<name>A0A9P0XBR0_PIEBR</name>
<keyword evidence="3" id="KW-1185">Reference proteome</keyword>
<evidence type="ECO:0008006" key="4">
    <source>
        <dbReference type="Google" id="ProtNLM"/>
    </source>
</evidence>
<dbReference type="SUPFAM" id="SSF54060">
    <property type="entry name" value="His-Me finger endonucleases"/>
    <property type="match status" value="1"/>
</dbReference>
<evidence type="ECO:0000313" key="3">
    <source>
        <dbReference type="Proteomes" id="UP001152562"/>
    </source>
</evidence>
<feature type="signal peptide" evidence="1">
    <location>
        <begin position="1"/>
        <end position="16"/>
    </location>
</feature>
<dbReference type="Proteomes" id="UP001152562">
    <property type="component" value="Unassembled WGS sequence"/>
</dbReference>
<dbReference type="InterPro" id="IPR044925">
    <property type="entry name" value="His-Me_finger_sf"/>
</dbReference>
<evidence type="ECO:0000256" key="1">
    <source>
        <dbReference type="SAM" id="SignalP"/>
    </source>
</evidence>
<evidence type="ECO:0000313" key="2">
    <source>
        <dbReference type="EMBL" id="CAH4028947.1"/>
    </source>
</evidence>
<comment type="caution">
    <text evidence="2">The sequence shown here is derived from an EMBL/GenBank/DDBJ whole genome shotgun (WGS) entry which is preliminary data.</text>
</comment>
<dbReference type="AlphaFoldDB" id="A0A9P0XBR0"/>
<gene>
    <name evidence="2" type="ORF">PIBRA_LOCUS5739</name>
</gene>
<sequence>MLLLLLLVCSFDIALLTQPECVIELGCPECLPEHMPLVTSHSAVDGEMRLRSGDEIRFSCGAGRLLLDPLRAAVVAVCEDGRYRLRHDASLRHLLELGCQEEIFEDVLHTVEHCAAPLQGRAYQLADASQAVRHLATLCYDEDRGVATMAHVRGASPLPPHEHARSPLSLLGNFNEMFDARTRRRAETLYSDESSLNRRLREIFKHDGVDFAGQTITGAKLLAESYFEDRYARVSRFASNAVAAWTSVKEGNLLHLQEDVARLLAHDPALEVYAGTHGQGVVRASGARTPLRLIGDRFPVPRFLWTVAVDRRRRRALAVVVLNDPFVAVSEVREAVFCESACGRVPWLLSLRRDRRYETPLYGLAFCCHVHAFSEAVPEMPRALLEDIPAGDAGLLAE</sequence>
<organism evidence="2 3">
    <name type="scientific">Pieris brassicae</name>
    <name type="common">White butterfly</name>
    <name type="synonym">Large white butterfly</name>
    <dbReference type="NCBI Taxonomy" id="7116"/>
    <lineage>
        <taxon>Eukaryota</taxon>
        <taxon>Metazoa</taxon>
        <taxon>Ecdysozoa</taxon>
        <taxon>Arthropoda</taxon>
        <taxon>Hexapoda</taxon>
        <taxon>Insecta</taxon>
        <taxon>Pterygota</taxon>
        <taxon>Neoptera</taxon>
        <taxon>Endopterygota</taxon>
        <taxon>Lepidoptera</taxon>
        <taxon>Glossata</taxon>
        <taxon>Ditrysia</taxon>
        <taxon>Papilionoidea</taxon>
        <taxon>Pieridae</taxon>
        <taxon>Pierinae</taxon>
        <taxon>Pieris</taxon>
    </lineage>
</organism>
<dbReference type="EMBL" id="CALOZG010000005">
    <property type="protein sequence ID" value="CAH4028947.1"/>
    <property type="molecule type" value="Genomic_DNA"/>
</dbReference>
<dbReference type="InterPro" id="IPR044929">
    <property type="entry name" value="DNA/RNA_non-sp_Endonuclease_sf"/>
</dbReference>
<keyword evidence="1" id="KW-0732">Signal</keyword>
<feature type="chain" id="PRO_5040123056" description="DNA/RNA non-specific endonuclease domain-containing protein" evidence="1">
    <location>
        <begin position="17"/>
        <end position="398"/>
    </location>
</feature>
<reference evidence="2" key="1">
    <citation type="submission" date="2022-05" db="EMBL/GenBank/DDBJ databases">
        <authorList>
            <person name="Okamura Y."/>
        </authorList>
    </citation>
    <scope>NUCLEOTIDE SEQUENCE</scope>
</reference>
<proteinExistence type="predicted"/>
<accession>A0A9P0XBR0</accession>
<dbReference type="Gene3D" id="3.40.570.10">
    <property type="entry name" value="Extracellular Endonuclease, subunit A"/>
    <property type="match status" value="1"/>
</dbReference>
<protein>
    <recommendedName>
        <fullName evidence="4">DNA/RNA non-specific endonuclease domain-containing protein</fullName>
    </recommendedName>
</protein>